<feature type="binding site" evidence="5">
    <location>
        <position position="45"/>
    </location>
    <ligand>
        <name>S-adenosyl-L-methionine</name>
        <dbReference type="ChEBI" id="CHEBI:59789"/>
    </ligand>
</feature>
<evidence type="ECO:0000256" key="3">
    <source>
        <dbReference type="ARBA" id="ARBA00022691"/>
    </source>
</evidence>
<dbReference type="GO" id="GO:0000179">
    <property type="term" value="F:rRNA (adenine-N6,N6-)-dimethyltransferase activity"/>
    <property type="evidence" value="ECO:0007669"/>
    <property type="project" value="UniProtKB-UniRule"/>
</dbReference>
<dbReference type="Proteomes" id="UP000647172">
    <property type="component" value="Unassembled WGS sequence"/>
</dbReference>
<evidence type="ECO:0000313" key="7">
    <source>
        <dbReference type="EMBL" id="GIE52876.1"/>
    </source>
</evidence>
<keyword evidence="1 5" id="KW-0489">Methyltransferase</keyword>
<evidence type="ECO:0000256" key="2">
    <source>
        <dbReference type="ARBA" id="ARBA00022679"/>
    </source>
</evidence>
<keyword evidence="8" id="KW-1185">Reference proteome</keyword>
<feature type="binding site" evidence="5">
    <location>
        <position position="103"/>
    </location>
    <ligand>
        <name>S-adenosyl-L-methionine</name>
        <dbReference type="ChEBI" id="CHEBI:59789"/>
    </ligand>
</feature>
<reference evidence="7" key="1">
    <citation type="submission" date="2021-01" db="EMBL/GenBank/DDBJ databases">
        <title>Whole genome shotgun sequence of Actinoplanes nipponensis NBRC 14063.</title>
        <authorList>
            <person name="Komaki H."/>
            <person name="Tamura T."/>
        </authorList>
    </citation>
    <scope>NUCLEOTIDE SEQUENCE</scope>
    <source>
        <strain evidence="7">NBRC 14063</strain>
    </source>
</reference>
<feature type="binding site" evidence="5">
    <location>
        <position position="66"/>
    </location>
    <ligand>
        <name>S-adenosyl-L-methionine</name>
        <dbReference type="ChEBI" id="CHEBI:59789"/>
    </ligand>
</feature>
<comment type="caution">
    <text evidence="7">The sequence shown here is derived from an EMBL/GenBank/DDBJ whole genome shotgun (WGS) entry which is preliminary data.</text>
</comment>
<name>A0A919JPC7_9ACTN</name>
<feature type="binding site" evidence="5">
    <location>
        <position position="87"/>
    </location>
    <ligand>
        <name>S-adenosyl-L-methionine</name>
        <dbReference type="ChEBI" id="CHEBI:59789"/>
    </ligand>
</feature>
<dbReference type="Pfam" id="PF00398">
    <property type="entry name" value="RrnaAD"/>
    <property type="match status" value="1"/>
</dbReference>
<gene>
    <name evidence="7" type="ORF">Ani05nite_64100</name>
</gene>
<evidence type="ECO:0000259" key="6">
    <source>
        <dbReference type="SMART" id="SM00650"/>
    </source>
</evidence>
<comment type="similarity">
    <text evidence="5">Belongs to the class I-like SAM-binding methyltransferase superfamily. rRNA adenine N(6)-methyltransferase family.</text>
</comment>
<dbReference type="EMBL" id="BOMQ01000076">
    <property type="protein sequence ID" value="GIE52876.1"/>
    <property type="molecule type" value="Genomic_DNA"/>
</dbReference>
<accession>A0A919JPC7</accession>
<protein>
    <submittedName>
        <fullName evidence="7">23S rRNA (Adenine(2058)-N(6))-methyltransferase Erm(O)</fullName>
    </submittedName>
</protein>
<dbReference type="GO" id="GO:0003723">
    <property type="term" value="F:RNA binding"/>
    <property type="evidence" value="ECO:0007669"/>
    <property type="project" value="UniProtKB-UniRule"/>
</dbReference>
<dbReference type="Gene3D" id="3.40.50.150">
    <property type="entry name" value="Vaccinia Virus protein VP39"/>
    <property type="match status" value="1"/>
</dbReference>
<organism evidence="7 8">
    <name type="scientific">Actinoplanes nipponensis</name>
    <dbReference type="NCBI Taxonomy" id="135950"/>
    <lineage>
        <taxon>Bacteria</taxon>
        <taxon>Bacillati</taxon>
        <taxon>Actinomycetota</taxon>
        <taxon>Actinomycetes</taxon>
        <taxon>Micromonosporales</taxon>
        <taxon>Micromonosporaceae</taxon>
        <taxon>Actinoplanes</taxon>
    </lineage>
</organism>
<evidence type="ECO:0000256" key="4">
    <source>
        <dbReference type="ARBA" id="ARBA00022884"/>
    </source>
</evidence>
<dbReference type="PANTHER" id="PTHR11727">
    <property type="entry name" value="DIMETHYLADENOSINE TRANSFERASE"/>
    <property type="match status" value="1"/>
</dbReference>
<evidence type="ECO:0000313" key="8">
    <source>
        <dbReference type="Proteomes" id="UP000647172"/>
    </source>
</evidence>
<keyword evidence="3 5" id="KW-0949">S-adenosyl-L-methionine</keyword>
<dbReference type="NCBIfam" id="NF000499">
    <property type="entry name" value="Erm23S_rRNA_broad"/>
    <property type="match status" value="1"/>
</dbReference>
<dbReference type="InterPro" id="IPR020598">
    <property type="entry name" value="rRNA_Ade_methylase_Trfase_N"/>
</dbReference>
<evidence type="ECO:0000256" key="5">
    <source>
        <dbReference type="PROSITE-ProRule" id="PRU01026"/>
    </source>
</evidence>
<dbReference type="NCBIfam" id="NF000337">
    <property type="entry name" value="erm_SHROVE"/>
    <property type="match status" value="1"/>
</dbReference>
<dbReference type="InterPro" id="IPR029063">
    <property type="entry name" value="SAM-dependent_MTases_sf"/>
</dbReference>
<proteinExistence type="inferred from homology"/>
<dbReference type="AlphaFoldDB" id="A0A919JPC7"/>
<dbReference type="PROSITE" id="PS01131">
    <property type="entry name" value="RRNA_A_DIMETH"/>
    <property type="match status" value="1"/>
</dbReference>
<feature type="domain" description="Ribosomal RNA adenine methylase transferase N-terminal" evidence="6">
    <location>
        <begin position="25"/>
        <end position="185"/>
    </location>
</feature>
<keyword evidence="4 5" id="KW-0694">RNA-binding</keyword>
<dbReference type="PROSITE" id="PS51689">
    <property type="entry name" value="SAM_RNA_A_N6_MT"/>
    <property type="match status" value="1"/>
</dbReference>
<keyword evidence="2 5" id="KW-0808">Transferase</keyword>
<feature type="binding site" evidence="5">
    <location>
        <position position="18"/>
    </location>
    <ligand>
        <name>S-adenosyl-L-methionine</name>
        <dbReference type="ChEBI" id="CHEBI:59789"/>
    </ligand>
</feature>
<dbReference type="InterPro" id="IPR001737">
    <property type="entry name" value="KsgA/Erm"/>
</dbReference>
<feature type="binding site" evidence="5">
    <location>
        <position position="20"/>
    </location>
    <ligand>
        <name>S-adenosyl-L-methionine</name>
        <dbReference type="ChEBI" id="CHEBI:59789"/>
    </ligand>
</feature>
<dbReference type="PANTHER" id="PTHR11727:SF7">
    <property type="entry name" value="DIMETHYLADENOSINE TRANSFERASE-RELATED"/>
    <property type="match status" value="1"/>
</dbReference>
<dbReference type="RefSeq" id="WP_203774591.1">
    <property type="nucleotide sequence ID" value="NZ_BOMQ01000076.1"/>
</dbReference>
<dbReference type="SMART" id="SM00650">
    <property type="entry name" value="rADc"/>
    <property type="match status" value="1"/>
</dbReference>
<dbReference type="GO" id="GO:0005829">
    <property type="term" value="C:cytosol"/>
    <property type="evidence" value="ECO:0007669"/>
    <property type="project" value="TreeGrafter"/>
</dbReference>
<dbReference type="InterPro" id="IPR020596">
    <property type="entry name" value="rRNA_Ade_Mease_Trfase_CS"/>
</dbReference>
<sequence>MAPPRREHTRARRAFGQNFLSDPRQVRRLAAVAGIRPGDLVYEVGAGRGTLTGELARRTANLVAYEVDPQVAAGLPELPGVTVRVADFLRAEPPDRPFGVVGNIPYGLTSAVVDWCLRADTLTAATLLTQLEYARKRTGDYGRWTRLTVRTWPLVRWTLAGRIPRSAFRPAPRVDGGILRLERRPAPLVEPPALPAYRSFVETGFTGAGGSLHASLSRRYGDRRVAAAFRAARLATGVPVGLVWPEQWLTLFRLIRPGSVPPPPAAPRPPR</sequence>
<dbReference type="SUPFAM" id="SSF53335">
    <property type="entry name" value="S-adenosyl-L-methionine-dependent methyltransferases"/>
    <property type="match status" value="1"/>
</dbReference>
<evidence type="ECO:0000256" key="1">
    <source>
        <dbReference type="ARBA" id="ARBA00022603"/>
    </source>
</evidence>